<comment type="caution">
    <text evidence="1">The sequence shown here is derived from an EMBL/GenBank/DDBJ whole genome shotgun (WGS) entry which is preliminary data.</text>
</comment>
<dbReference type="RefSeq" id="WP_179007199.1">
    <property type="nucleotide sequence ID" value="NZ_JBHSCO010000004.1"/>
</dbReference>
<protein>
    <submittedName>
        <fullName evidence="1">Uncharacterized protein</fullName>
    </submittedName>
</protein>
<evidence type="ECO:0000313" key="1">
    <source>
        <dbReference type="EMBL" id="MFC4392273.1"/>
    </source>
</evidence>
<accession>A0ABV8W629</accession>
<reference evidence="2" key="1">
    <citation type="journal article" date="2019" name="Int. J. Syst. Evol. Microbiol.">
        <title>The Global Catalogue of Microorganisms (GCM) 10K type strain sequencing project: providing services to taxonomists for standard genome sequencing and annotation.</title>
        <authorList>
            <consortium name="The Broad Institute Genomics Platform"/>
            <consortium name="The Broad Institute Genome Sequencing Center for Infectious Disease"/>
            <person name="Wu L."/>
            <person name="Ma J."/>
        </authorList>
    </citation>
    <scope>NUCLEOTIDE SEQUENCE [LARGE SCALE GENOMIC DNA]</scope>
    <source>
        <strain evidence="2">CGMCC 1.15345</strain>
    </source>
</reference>
<organism evidence="1 2">
    <name type="scientific">Flavobacterium quisquiliarum</name>
    <dbReference type="NCBI Taxonomy" id="1834436"/>
    <lineage>
        <taxon>Bacteria</taxon>
        <taxon>Pseudomonadati</taxon>
        <taxon>Bacteroidota</taxon>
        <taxon>Flavobacteriia</taxon>
        <taxon>Flavobacteriales</taxon>
        <taxon>Flavobacteriaceae</taxon>
        <taxon>Flavobacterium</taxon>
    </lineage>
</organism>
<dbReference type="SUPFAM" id="SSF56399">
    <property type="entry name" value="ADP-ribosylation"/>
    <property type="match status" value="1"/>
</dbReference>
<sequence>MNFIYFVDLTDPLVCYNIINTNQLISPSIIHLDTFKEIYPLYTISPDLILNNLESVSIGFISPRLKIVTLSNWARNGIKIGIGNYYYSQEEIDRFHRIAELEIEFEKIRRQINKNHPSRLSCIFLAEDNQDGRTMLKNMFPYKLNFHIVNISITLSTQFHKADSKWIDNYIETNNTTSIINYWKGIPFDNFPEYEYLLEGKIELVNKSDQNFIETNFDTSKYA</sequence>
<proteinExistence type="predicted"/>
<keyword evidence="2" id="KW-1185">Reference proteome</keyword>
<name>A0ABV8W629_9FLAO</name>
<dbReference type="EMBL" id="JBHSCO010000004">
    <property type="protein sequence ID" value="MFC4392273.1"/>
    <property type="molecule type" value="Genomic_DNA"/>
</dbReference>
<gene>
    <name evidence="1" type="ORF">ACFOY0_14840</name>
</gene>
<dbReference type="Proteomes" id="UP001595719">
    <property type="component" value="Unassembled WGS sequence"/>
</dbReference>
<evidence type="ECO:0000313" key="2">
    <source>
        <dbReference type="Proteomes" id="UP001595719"/>
    </source>
</evidence>